<gene>
    <name evidence="2" type="ORF">DM02DRAFT_603748</name>
</gene>
<feature type="signal peptide" evidence="1">
    <location>
        <begin position="1"/>
        <end position="22"/>
    </location>
</feature>
<dbReference type="Proteomes" id="UP000244855">
    <property type="component" value="Unassembled WGS sequence"/>
</dbReference>
<reference evidence="2 3" key="1">
    <citation type="journal article" date="2018" name="Sci. Rep.">
        <title>Comparative genomics provides insights into the lifestyle and reveals functional heterogeneity of dark septate endophytic fungi.</title>
        <authorList>
            <person name="Knapp D.G."/>
            <person name="Nemeth J.B."/>
            <person name="Barry K."/>
            <person name="Hainaut M."/>
            <person name="Henrissat B."/>
            <person name="Johnson J."/>
            <person name="Kuo A."/>
            <person name="Lim J.H.P."/>
            <person name="Lipzen A."/>
            <person name="Nolan M."/>
            <person name="Ohm R.A."/>
            <person name="Tamas L."/>
            <person name="Grigoriev I.V."/>
            <person name="Spatafora J.W."/>
            <person name="Nagy L.G."/>
            <person name="Kovacs G.M."/>
        </authorList>
    </citation>
    <scope>NUCLEOTIDE SEQUENCE [LARGE SCALE GENOMIC DNA]</scope>
    <source>
        <strain evidence="2 3">DSE2036</strain>
    </source>
</reference>
<keyword evidence="3" id="KW-1185">Reference proteome</keyword>
<evidence type="ECO:0000313" key="2">
    <source>
        <dbReference type="EMBL" id="PVH93594.1"/>
    </source>
</evidence>
<evidence type="ECO:0008006" key="4">
    <source>
        <dbReference type="Google" id="ProtNLM"/>
    </source>
</evidence>
<sequence>MRSLNLLIPAASVLLYSTASLAASFKPVKLTEPLNWTSGSYLFPGNIIAGYNANLTEYNAASWGAHVLAACESFTACTSALAFQATNSGSTGGRFWFGYVFRGGPTNESFYERDDDPSSGVTNSAAWTIVV</sequence>
<dbReference type="OrthoDB" id="4175349at2759"/>
<evidence type="ECO:0000313" key="3">
    <source>
        <dbReference type="Proteomes" id="UP000244855"/>
    </source>
</evidence>
<proteinExistence type="predicted"/>
<feature type="chain" id="PRO_5015987271" description="Ecp2 effector protein domain-containing protein" evidence="1">
    <location>
        <begin position="23"/>
        <end position="131"/>
    </location>
</feature>
<accession>A0A2V1D8S0</accession>
<protein>
    <recommendedName>
        <fullName evidence="4">Ecp2 effector protein domain-containing protein</fullName>
    </recommendedName>
</protein>
<evidence type="ECO:0000256" key="1">
    <source>
        <dbReference type="SAM" id="SignalP"/>
    </source>
</evidence>
<organism evidence="2 3">
    <name type="scientific">Periconia macrospinosa</name>
    <dbReference type="NCBI Taxonomy" id="97972"/>
    <lineage>
        <taxon>Eukaryota</taxon>
        <taxon>Fungi</taxon>
        <taxon>Dikarya</taxon>
        <taxon>Ascomycota</taxon>
        <taxon>Pezizomycotina</taxon>
        <taxon>Dothideomycetes</taxon>
        <taxon>Pleosporomycetidae</taxon>
        <taxon>Pleosporales</taxon>
        <taxon>Massarineae</taxon>
        <taxon>Periconiaceae</taxon>
        <taxon>Periconia</taxon>
    </lineage>
</organism>
<keyword evidence="1" id="KW-0732">Signal</keyword>
<name>A0A2V1D8S0_9PLEO</name>
<dbReference type="AlphaFoldDB" id="A0A2V1D8S0"/>
<dbReference type="EMBL" id="KZ805578">
    <property type="protein sequence ID" value="PVH93594.1"/>
    <property type="molecule type" value="Genomic_DNA"/>
</dbReference>